<dbReference type="OrthoDB" id="10256176at2759"/>
<keyword evidence="9" id="KW-0732">Signal</keyword>
<dbReference type="InParanoid" id="D8M942"/>
<evidence type="ECO:0000256" key="6">
    <source>
        <dbReference type="ARBA" id="ARBA00023187"/>
    </source>
</evidence>
<evidence type="ECO:0000256" key="1">
    <source>
        <dbReference type="ARBA" id="ARBA00004123"/>
    </source>
</evidence>
<dbReference type="PANTHER" id="PTHR13829">
    <property type="entry name" value="SNRNP CORE PROTEIN FAMILY MEMBER"/>
    <property type="match status" value="1"/>
</dbReference>
<dbReference type="GO" id="GO:0046540">
    <property type="term" value="C:U4/U6 x U5 tri-snRNP complex"/>
    <property type="evidence" value="ECO:0007669"/>
    <property type="project" value="TreeGrafter"/>
</dbReference>
<sequence>MVCCIFLSLFNVLKGNRAVVTIELKNDVQLRGTYPFALLSSFLSFICSIDSVDQFLNFKLGNVEVVNKDRFPHLIPMTSCFVRGSVIRYIHLTKADINEDLLLSISLWNDSNSSIPSRLRRANRSRYYGKRKIACLFNQK</sequence>
<comment type="similarity">
    <text evidence="2">Belongs to the snRNP Sm proteins family.</text>
</comment>
<dbReference type="RefSeq" id="XP_012898629.1">
    <property type="nucleotide sequence ID" value="XM_013043175.1"/>
</dbReference>
<evidence type="ECO:0000256" key="9">
    <source>
        <dbReference type="SAM" id="SignalP"/>
    </source>
</evidence>
<evidence type="ECO:0000256" key="3">
    <source>
        <dbReference type="ARBA" id="ARBA00022664"/>
    </source>
</evidence>
<dbReference type="Gene3D" id="2.30.30.100">
    <property type="match status" value="1"/>
</dbReference>
<name>D8M942_BLAHO</name>
<organism evidence="11">
    <name type="scientific">Blastocystis hominis</name>
    <dbReference type="NCBI Taxonomy" id="12968"/>
    <lineage>
        <taxon>Eukaryota</taxon>
        <taxon>Sar</taxon>
        <taxon>Stramenopiles</taxon>
        <taxon>Bigyra</taxon>
        <taxon>Opalozoa</taxon>
        <taxon>Opalinata</taxon>
        <taxon>Blastocystidae</taxon>
        <taxon>Blastocystis</taxon>
    </lineage>
</organism>
<keyword evidence="4" id="KW-0747">Spliceosome</keyword>
<dbReference type="GO" id="GO:0071011">
    <property type="term" value="C:precatalytic spliceosome"/>
    <property type="evidence" value="ECO:0007669"/>
    <property type="project" value="TreeGrafter"/>
</dbReference>
<dbReference type="GO" id="GO:0071013">
    <property type="term" value="C:catalytic step 2 spliceosome"/>
    <property type="evidence" value="ECO:0007669"/>
    <property type="project" value="TreeGrafter"/>
</dbReference>
<evidence type="ECO:0000256" key="8">
    <source>
        <dbReference type="ARBA" id="ARBA00023274"/>
    </source>
</evidence>
<feature type="domain" description="Sm" evidence="10">
    <location>
        <begin position="48"/>
        <end position="91"/>
    </location>
</feature>
<dbReference type="PANTHER" id="PTHR13829:SF2">
    <property type="entry name" value="U6 SNRNA-ASSOCIATED SM-LIKE PROTEIN LSM2"/>
    <property type="match status" value="1"/>
</dbReference>
<dbReference type="SUPFAM" id="SSF50182">
    <property type="entry name" value="Sm-like ribonucleoproteins"/>
    <property type="match status" value="1"/>
</dbReference>
<evidence type="ECO:0000256" key="5">
    <source>
        <dbReference type="ARBA" id="ARBA00022884"/>
    </source>
</evidence>
<keyword evidence="12" id="KW-1185">Reference proteome</keyword>
<dbReference type="Pfam" id="PF01423">
    <property type="entry name" value="LSM"/>
    <property type="match status" value="1"/>
</dbReference>
<dbReference type="InterPro" id="IPR016654">
    <property type="entry name" value="U6_snRNA_Lsm2"/>
</dbReference>
<gene>
    <name evidence="11" type="ORF">GSBLH_T00004296001</name>
</gene>
<feature type="chain" id="PRO_5003117809" description="Sm domain-containing protein" evidence="9">
    <location>
        <begin position="19"/>
        <end position="140"/>
    </location>
</feature>
<dbReference type="GO" id="GO:1990726">
    <property type="term" value="C:Lsm1-7-Pat1 complex"/>
    <property type="evidence" value="ECO:0007669"/>
    <property type="project" value="TreeGrafter"/>
</dbReference>
<protein>
    <recommendedName>
        <fullName evidence="10">Sm domain-containing protein</fullName>
    </recommendedName>
</protein>
<dbReference type="Proteomes" id="UP000008312">
    <property type="component" value="Unassembled WGS sequence"/>
</dbReference>
<evidence type="ECO:0000313" key="12">
    <source>
        <dbReference type="Proteomes" id="UP000008312"/>
    </source>
</evidence>
<dbReference type="AlphaFoldDB" id="D8M942"/>
<dbReference type="EMBL" id="FN668688">
    <property type="protein sequence ID" value="CBK24581.2"/>
    <property type="molecule type" value="Genomic_DNA"/>
</dbReference>
<dbReference type="InterPro" id="IPR001163">
    <property type="entry name" value="Sm_dom_euk/arc"/>
</dbReference>
<feature type="signal peptide" evidence="9">
    <location>
        <begin position="1"/>
        <end position="18"/>
    </location>
</feature>
<dbReference type="FunCoup" id="D8M942">
    <property type="interactions" value="632"/>
</dbReference>
<keyword evidence="6" id="KW-0508">mRNA splicing</keyword>
<dbReference type="GO" id="GO:0003723">
    <property type="term" value="F:RNA binding"/>
    <property type="evidence" value="ECO:0007669"/>
    <property type="project" value="UniProtKB-KW"/>
</dbReference>
<keyword evidence="3" id="KW-0507">mRNA processing</keyword>
<dbReference type="GO" id="GO:0005688">
    <property type="term" value="C:U6 snRNP"/>
    <property type="evidence" value="ECO:0007669"/>
    <property type="project" value="TreeGrafter"/>
</dbReference>
<comment type="subcellular location">
    <subcellularLocation>
        <location evidence="1">Nucleus</location>
    </subcellularLocation>
</comment>
<keyword evidence="7" id="KW-0539">Nucleus</keyword>
<evidence type="ECO:0000259" key="10">
    <source>
        <dbReference type="Pfam" id="PF01423"/>
    </source>
</evidence>
<proteinExistence type="inferred from homology"/>
<keyword evidence="5" id="KW-0694">RNA-binding</keyword>
<evidence type="ECO:0000256" key="7">
    <source>
        <dbReference type="ARBA" id="ARBA00023242"/>
    </source>
</evidence>
<accession>D8M942</accession>
<dbReference type="InterPro" id="IPR010920">
    <property type="entry name" value="LSM_dom_sf"/>
</dbReference>
<evidence type="ECO:0000256" key="2">
    <source>
        <dbReference type="ARBA" id="ARBA00006850"/>
    </source>
</evidence>
<dbReference type="GeneID" id="24921332"/>
<evidence type="ECO:0000256" key="4">
    <source>
        <dbReference type="ARBA" id="ARBA00022728"/>
    </source>
</evidence>
<evidence type="ECO:0000313" key="11">
    <source>
        <dbReference type="EMBL" id="CBK24581.2"/>
    </source>
</evidence>
<reference evidence="11" key="1">
    <citation type="submission" date="2010-02" db="EMBL/GenBank/DDBJ databases">
        <title>Sequencing and annotation of the Blastocystis hominis genome.</title>
        <authorList>
            <person name="Wincker P."/>
        </authorList>
    </citation>
    <scope>NUCLEOTIDE SEQUENCE</scope>
    <source>
        <strain evidence="11">Singapore isolate B</strain>
    </source>
</reference>
<keyword evidence="8" id="KW-0687">Ribonucleoprotein</keyword>
<dbReference type="GO" id="GO:0000932">
    <property type="term" value="C:P-body"/>
    <property type="evidence" value="ECO:0007669"/>
    <property type="project" value="TreeGrafter"/>
</dbReference>
<dbReference type="GO" id="GO:0000398">
    <property type="term" value="P:mRNA splicing, via spliceosome"/>
    <property type="evidence" value="ECO:0007669"/>
    <property type="project" value="TreeGrafter"/>
</dbReference>